<dbReference type="Pfam" id="PF00005">
    <property type="entry name" value="ABC_tran"/>
    <property type="match status" value="1"/>
</dbReference>
<dbReference type="InterPro" id="IPR003439">
    <property type="entry name" value="ABC_transporter-like_ATP-bd"/>
</dbReference>
<dbReference type="Gene3D" id="3.30.565.10">
    <property type="entry name" value="Histidine kinase-like ATPase, C-terminal domain"/>
    <property type="match status" value="1"/>
</dbReference>
<dbReference type="GO" id="GO:0005524">
    <property type="term" value="F:ATP binding"/>
    <property type="evidence" value="ECO:0007669"/>
    <property type="project" value="UniProtKB-KW"/>
</dbReference>
<dbReference type="Gene3D" id="3.40.50.300">
    <property type="entry name" value="P-loop containing nucleotide triphosphate hydrolases"/>
    <property type="match status" value="1"/>
</dbReference>
<keyword evidence="4" id="KW-0418">Kinase</keyword>
<dbReference type="InterPro" id="IPR036890">
    <property type="entry name" value="HATPase_C_sf"/>
</dbReference>
<dbReference type="Proteomes" id="UP001144256">
    <property type="component" value="Unassembled WGS sequence"/>
</dbReference>
<dbReference type="AlphaFoldDB" id="A0A9W5YBE5"/>
<dbReference type="GO" id="GO:0016301">
    <property type="term" value="F:kinase activity"/>
    <property type="evidence" value="ECO:0007669"/>
    <property type="project" value="UniProtKB-KW"/>
</dbReference>
<keyword evidence="6" id="KW-0902">Two-component regulatory system</keyword>
<dbReference type="PROSITE" id="PS50109">
    <property type="entry name" value="HIS_KIN"/>
    <property type="match status" value="1"/>
</dbReference>
<evidence type="ECO:0000259" key="8">
    <source>
        <dbReference type="PROSITE" id="PS50893"/>
    </source>
</evidence>
<keyword evidence="2" id="KW-0677">Repeat</keyword>
<dbReference type="RefSeq" id="WP_281817450.1">
    <property type="nucleotide sequence ID" value="NZ_BRLB01000012.1"/>
</dbReference>
<dbReference type="PANTHER" id="PTHR43790">
    <property type="entry name" value="CARBOHYDRATE TRANSPORT ATP-BINDING PROTEIN MG119-RELATED"/>
    <property type="match status" value="1"/>
</dbReference>
<dbReference type="Gene3D" id="3.30.450.40">
    <property type="match status" value="1"/>
</dbReference>
<dbReference type="InterPro" id="IPR050107">
    <property type="entry name" value="ABC_carbohydrate_import_ATPase"/>
</dbReference>
<dbReference type="InterPro" id="IPR005467">
    <property type="entry name" value="His_kinase_dom"/>
</dbReference>
<dbReference type="InterPro" id="IPR003018">
    <property type="entry name" value="GAF"/>
</dbReference>
<evidence type="ECO:0000256" key="1">
    <source>
        <dbReference type="ARBA" id="ARBA00022448"/>
    </source>
</evidence>
<dbReference type="InterPro" id="IPR003594">
    <property type="entry name" value="HATPase_dom"/>
</dbReference>
<dbReference type="SUPFAM" id="SSF55781">
    <property type="entry name" value="GAF domain-like"/>
    <property type="match status" value="1"/>
</dbReference>
<dbReference type="SUPFAM" id="SSF55874">
    <property type="entry name" value="ATPase domain of HSP90 chaperone/DNA topoisomerase II/histidine kinase"/>
    <property type="match status" value="1"/>
</dbReference>
<evidence type="ECO:0000313" key="9">
    <source>
        <dbReference type="EMBL" id="GKX30895.1"/>
    </source>
</evidence>
<evidence type="ECO:0000313" key="10">
    <source>
        <dbReference type="Proteomes" id="UP001144256"/>
    </source>
</evidence>
<keyword evidence="4" id="KW-0808">Transferase</keyword>
<evidence type="ECO:0000256" key="4">
    <source>
        <dbReference type="ARBA" id="ARBA00022777"/>
    </source>
</evidence>
<protein>
    <submittedName>
        <fullName evidence="9">Uncharacterized protein</fullName>
    </submittedName>
</protein>
<sequence>MDDNIILQIKNLSGHSLDGFQIHDINLNLSVSEIHFIVGENNSGQKAFINTLAGVTPKIKGEIVYKGQVLRNSFKVGSDSEVSFLSQENTLVDDLTIAENLALMKFPKTKGFGLIKWKQVEKQAKKILERINIDINVDMKVSSLTDENRKLVEIAKVFIGNPKIVVLFEPTEKLSTRTVIKLYDFLREYKKNGVSMIYVTKNWQEALKIADNISVLYKGRIKGRFTGKEVKNNPQELLNILNNNHYKKNELDRDYESKEILDSIFKAAEFLTSEYELKDVLLFLAESVTKAMNADGCRIDLLDVNTDSIIDTFKIFKINDLHAKLKKEFVIRLIKKDTLYYSNQQDKEFDSLFEYKENIRTIICIPLLVRSRVSGVIQILYKDLYVHSTDEAKYLLAFAKQAAIAIEDTRLMGRSALLQESHHRIKNNLQAISSFIILQKRYLDEEQKEFLTPVLENIVSRIKSIAAVHDLLSKDQIGRSIINIKDLVGAIIKFINVDTRVEIKLDIEDMFIPYSKATSIALIINELVSNCNKHAFPDFEKRYNAINIKGIRKDNQVLIIIHDNGLGFKKGFDIEKVNSLGLTIVSSIIKNEFGGEVEFSNDQGAKIELSLSSCKVFVGM</sequence>
<keyword evidence="10" id="KW-1185">Reference proteome</keyword>
<dbReference type="PANTHER" id="PTHR43790:SF9">
    <property type="entry name" value="GALACTOFURANOSE TRANSPORTER ATP-BINDING PROTEIN YTFR"/>
    <property type="match status" value="1"/>
</dbReference>
<dbReference type="SMART" id="SM00065">
    <property type="entry name" value="GAF"/>
    <property type="match status" value="1"/>
</dbReference>
<organism evidence="9 10">
    <name type="scientific">Vallitalea longa</name>
    <dbReference type="NCBI Taxonomy" id="2936439"/>
    <lineage>
        <taxon>Bacteria</taxon>
        <taxon>Bacillati</taxon>
        <taxon>Bacillota</taxon>
        <taxon>Clostridia</taxon>
        <taxon>Lachnospirales</taxon>
        <taxon>Vallitaleaceae</taxon>
        <taxon>Vallitalea</taxon>
    </lineage>
</organism>
<dbReference type="InterPro" id="IPR027417">
    <property type="entry name" value="P-loop_NTPase"/>
</dbReference>
<keyword evidence="5" id="KW-0067">ATP-binding</keyword>
<evidence type="ECO:0000256" key="2">
    <source>
        <dbReference type="ARBA" id="ARBA00022737"/>
    </source>
</evidence>
<dbReference type="InterPro" id="IPR029016">
    <property type="entry name" value="GAF-like_dom_sf"/>
</dbReference>
<gene>
    <name evidence="9" type="ORF">SH1V18_33750</name>
</gene>
<dbReference type="Pfam" id="PF02518">
    <property type="entry name" value="HATPase_c"/>
    <property type="match status" value="1"/>
</dbReference>
<dbReference type="PROSITE" id="PS50893">
    <property type="entry name" value="ABC_TRANSPORTER_2"/>
    <property type="match status" value="1"/>
</dbReference>
<name>A0A9W5YBE5_9FIRM</name>
<proteinExistence type="predicted"/>
<evidence type="ECO:0000256" key="3">
    <source>
        <dbReference type="ARBA" id="ARBA00022741"/>
    </source>
</evidence>
<evidence type="ECO:0000259" key="7">
    <source>
        <dbReference type="PROSITE" id="PS50109"/>
    </source>
</evidence>
<feature type="domain" description="Histidine kinase" evidence="7">
    <location>
        <begin position="420"/>
        <end position="615"/>
    </location>
</feature>
<dbReference type="EMBL" id="BRLB01000012">
    <property type="protein sequence ID" value="GKX30895.1"/>
    <property type="molecule type" value="Genomic_DNA"/>
</dbReference>
<reference evidence="9" key="1">
    <citation type="submission" date="2022-06" db="EMBL/GenBank/DDBJ databases">
        <title>Vallitalea longa sp. nov., an anaerobic bacterium isolated from marine sediment.</title>
        <authorList>
            <person name="Hirano S."/>
            <person name="Terahara T."/>
            <person name="Mori K."/>
            <person name="Hamada M."/>
            <person name="Matsumoto R."/>
            <person name="Kobayashi T."/>
        </authorList>
    </citation>
    <scope>NUCLEOTIDE SEQUENCE</scope>
    <source>
        <strain evidence="9">SH18-1</strain>
    </source>
</reference>
<dbReference type="GO" id="GO:0000160">
    <property type="term" value="P:phosphorelay signal transduction system"/>
    <property type="evidence" value="ECO:0007669"/>
    <property type="project" value="UniProtKB-KW"/>
</dbReference>
<comment type="caution">
    <text evidence="9">The sequence shown here is derived from an EMBL/GenBank/DDBJ whole genome shotgun (WGS) entry which is preliminary data.</text>
</comment>
<dbReference type="Pfam" id="PF07568">
    <property type="entry name" value="HisKA_2"/>
    <property type="match status" value="1"/>
</dbReference>
<dbReference type="InterPro" id="IPR011495">
    <property type="entry name" value="Sig_transdc_His_kin_sub2_dim/P"/>
</dbReference>
<evidence type="ECO:0000256" key="5">
    <source>
        <dbReference type="ARBA" id="ARBA00022840"/>
    </source>
</evidence>
<dbReference type="GO" id="GO:0016887">
    <property type="term" value="F:ATP hydrolysis activity"/>
    <property type="evidence" value="ECO:0007669"/>
    <property type="project" value="InterPro"/>
</dbReference>
<feature type="domain" description="ABC transporter" evidence="8">
    <location>
        <begin position="7"/>
        <end position="243"/>
    </location>
</feature>
<evidence type="ECO:0000256" key="6">
    <source>
        <dbReference type="ARBA" id="ARBA00023012"/>
    </source>
</evidence>
<dbReference type="SUPFAM" id="SSF52540">
    <property type="entry name" value="P-loop containing nucleoside triphosphate hydrolases"/>
    <property type="match status" value="1"/>
</dbReference>
<accession>A0A9W5YBE5</accession>
<keyword evidence="3" id="KW-0547">Nucleotide-binding</keyword>
<keyword evidence="1" id="KW-0813">Transport</keyword>